<dbReference type="EMBL" id="JAUKUA010000006">
    <property type="protein sequence ID" value="KAK0708329.1"/>
    <property type="molecule type" value="Genomic_DNA"/>
</dbReference>
<comment type="caution">
    <text evidence="3">The sequence shown here is derived from an EMBL/GenBank/DDBJ whole genome shotgun (WGS) entry which is preliminary data.</text>
</comment>
<feature type="transmembrane region" description="Helical" evidence="2">
    <location>
        <begin position="74"/>
        <end position="95"/>
    </location>
</feature>
<feature type="compositionally biased region" description="Low complexity" evidence="1">
    <location>
        <begin position="429"/>
        <end position="443"/>
    </location>
</feature>
<gene>
    <name evidence="3" type="ORF">B0H67DRAFT_496014</name>
</gene>
<organism evidence="3 4">
    <name type="scientific">Lasiosphaeris hirsuta</name>
    <dbReference type="NCBI Taxonomy" id="260670"/>
    <lineage>
        <taxon>Eukaryota</taxon>
        <taxon>Fungi</taxon>
        <taxon>Dikarya</taxon>
        <taxon>Ascomycota</taxon>
        <taxon>Pezizomycotina</taxon>
        <taxon>Sordariomycetes</taxon>
        <taxon>Sordariomycetidae</taxon>
        <taxon>Sordariales</taxon>
        <taxon>Lasiosphaeriaceae</taxon>
        <taxon>Lasiosphaeris</taxon>
    </lineage>
</organism>
<evidence type="ECO:0000313" key="4">
    <source>
        <dbReference type="Proteomes" id="UP001172102"/>
    </source>
</evidence>
<sequence length="559" mass="59976">MRSAAPSYNHFAVLRFFSASWLVLPLCAAVPSNLLLLKRSNPLNIDWDPAPPPELGPPLSATAIRDPAFLPAQIGGIVGSYALSLVLVALILLALSRTRREHLRASELPEQERNVIQFNPFPAPFGLQSEEEYKRALQHGEVPKSGHIKNFSLPSNGPLSPSKSGPLSPAKSQHSVFTISSLTSTVLAAGADLSVDQKVVQADRNMAQSQLEDMYKYVMEQEEARAAGREYQGPPLPSPSNRSGPQSPVSPGMKRERNKPAGLNLAREERTQSRSSSLLSFLRSPRRSKNPQGMSISSPIITPMSATFPPQEDQEMNAMPSRHYSAVPPPPVPSDLPFRRAASGLPTPEMSPTTNQSIGERIDAALNRPPTSGGRSTREDRGASHARDVSAGTSGENSDAEPVSAVSEKSTSGLVGLPTSPKPGVNRFPSLDSLPSLPSSPKPGSTFSRSNAPSAIRAGGALPLRAYEPSLASPSAASHQSTKQTVFTRAAPGPMSPGLMTGQRTPWTGAPVPYTPYQPFSPVVPITPSLVTRADRKRMRKFEPKTPTVEMVRGEDDVW</sequence>
<name>A0AA40A2Z1_9PEZI</name>
<keyword evidence="2" id="KW-0812">Transmembrane</keyword>
<evidence type="ECO:0000256" key="2">
    <source>
        <dbReference type="SAM" id="Phobius"/>
    </source>
</evidence>
<feature type="compositionally biased region" description="Polar residues" evidence="1">
    <location>
        <begin position="239"/>
        <end position="249"/>
    </location>
</feature>
<keyword evidence="2" id="KW-0472">Membrane</keyword>
<keyword evidence="4" id="KW-1185">Reference proteome</keyword>
<proteinExistence type="predicted"/>
<protein>
    <submittedName>
        <fullName evidence="3">Uncharacterized protein</fullName>
    </submittedName>
</protein>
<dbReference type="AlphaFoldDB" id="A0AA40A2Z1"/>
<evidence type="ECO:0000313" key="3">
    <source>
        <dbReference type="EMBL" id="KAK0708329.1"/>
    </source>
</evidence>
<feature type="compositionally biased region" description="Low complexity" evidence="1">
    <location>
        <begin position="294"/>
        <end position="305"/>
    </location>
</feature>
<reference evidence="3" key="1">
    <citation type="submission" date="2023-06" db="EMBL/GenBank/DDBJ databases">
        <title>Genome-scale phylogeny and comparative genomics of the fungal order Sordariales.</title>
        <authorList>
            <consortium name="Lawrence Berkeley National Laboratory"/>
            <person name="Hensen N."/>
            <person name="Bonometti L."/>
            <person name="Westerberg I."/>
            <person name="Brannstrom I.O."/>
            <person name="Guillou S."/>
            <person name="Cros-Aarteil S."/>
            <person name="Calhoun S."/>
            <person name="Haridas S."/>
            <person name="Kuo A."/>
            <person name="Mondo S."/>
            <person name="Pangilinan J."/>
            <person name="Riley R."/>
            <person name="Labutti K."/>
            <person name="Andreopoulos B."/>
            <person name="Lipzen A."/>
            <person name="Chen C."/>
            <person name="Yanf M."/>
            <person name="Daum C."/>
            <person name="Ng V."/>
            <person name="Clum A."/>
            <person name="Steindorff A."/>
            <person name="Ohm R."/>
            <person name="Martin F."/>
            <person name="Silar P."/>
            <person name="Natvig D."/>
            <person name="Lalanne C."/>
            <person name="Gautier V."/>
            <person name="Ament-Velasquez S.L."/>
            <person name="Kruys A."/>
            <person name="Hutchinson M.I."/>
            <person name="Powell A.J."/>
            <person name="Barry K."/>
            <person name="Miller A.N."/>
            <person name="Grigoriev I.V."/>
            <person name="Debuchy R."/>
            <person name="Gladieux P."/>
            <person name="Thoren M.H."/>
            <person name="Johannesson H."/>
        </authorList>
    </citation>
    <scope>NUCLEOTIDE SEQUENCE</scope>
    <source>
        <strain evidence="3">SMH4607-1</strain>
    </source>
</reference>
<feature type="region of interest" description="Disordered" evidence="1">
    <location>
        <begin position="144"/>
        <end position="171"/>
    </location>
</feature>
<evidence type="ECO:0000256" key="1">
    <source>
        <dbReference type="SAM" id="MobiDB-lite"/>
    </source>
</evidence>
<dbReference type="Proteomes" id="UP001172102">
    <property type="component" value="Unassembled WGS sequence"/>
</dbReference>
<feature type="compositionally biased region" description="Basic and acidic residues" evidence="1">
    <location>
        <begin position="376"/>
        <end position="388"/>
    </location>
</feature>
<accession>A0AA40A2Z1</accession>
<keyword evidence="2" id="KW-1133">Transmembrane helix</keyword>
<feature type="region of interest" description="Disordered" evidence="1">
    <location>
        <begin position="225"/>
        <end position="454"/>
    </location>
</feature>
<feature type="compositionally biased region" description="Low complexity" evidence="1">
    <location>
        <begin position="273"/>
        <end position="283"/>
    </location>
</feature>
<feature type="compositionally biased region" description="Low complexity" evidence="1">
    <location>
        <begin position="152"/>
        <end position="171"/>
    </location>
</feature>